<keyword evidence="6" id="KW-0999">Mitochondrion inner membrane</keyword>
<keyword evidence="3 11" id="KW-0813">Transport</keyword>
<evidence type="ECO:0000256" key="5">
    <source>
        <dbReference type="ARBA" id="ARBA00022737"/>
    </source>
</evidence>
<evidence type="ECO:0008006" key="14">
    <source>
        <dbReference type="Google" id="ProtNLM"/>
    </source>
</evidence>
<evidence type="ECO:0000313" key="13">
    <source>
        <dbReference type="Proteomes" id="UP001163046"/>
    </source>
</evidence>
<sequence length="131" mass="13900">MSFGVVKTRLQSSVPAFRHVLCPSATGPGCWSIPVEISYQRPVGILSCLRHIIQTEGMGALFKGLGPTLVGVAPSRALYFSVYAKAKHTLNKSGMVLPESKFVHVGSACSAGICDINVIKSSMGYQNKTSA</sequence>
<evidence type="ECO:0000256" key="1">
    <source>
        <dbReference type="ARBA" id="ARBA00004448"/>
    </source>
</evidence>
<dbReference type="Proteomes" id="UP001163046">
    <property type="component" value="Unassembled WGS sequence"/>
</dbReference>
<dbReference type="GO" id="GO:1990519">
    <property type="term" value="P:pyrimidine nucleotide import into mitochondrion"/>
    <property type="evidence" value="ECO:0007669"/>
    <property type="project" value="TreeGrafter"/>
</dbReference>
<evidence type="ECO:0000313" key="12">
    <source>
        <dbReference type="EMBL" id="KAJ7383780.1"/>
    </source>
</evidence>
<keyword evidence="5" id="KW-0677">Repeat</keyword>
<dbReference type="GO" id="GO:0015218">
    <property type="term" value="F:pyrimidine nucleotide transmembrane transporter activity"/>
    <property type="evidence" value="ECO:0007669"/>
    <property type="project" value="InterPro"/>
</dbReference>
<dbReference type="InterPro" id="IPR018108">
    <property type="entry name" value="MCP_transmembrane"/>
</dbReference>
<keyword evidence="7" id="KW-1133">Transmembrane helix</keyword>
<evidence type="ECO:0000256" key="10">
    <source>
        <dbReference type="PROSITE-ProRule" id="PRU00282"/>
    </source>
</evidence>
<dbReference type="InterPro" id="IPR023395">
    <property type="entry name" value="MCP_dom_sf"/>
</dbReference>
<proteinExistence type="inferred from homology"/>
<accession>A0A9W9ZLV7</accession>
<dbReference type="GO" id="GO:0005743">
    <property type="term" value="C:mitochondrial inner membrane"/>
    <property type="evidence" value="ECO:0007669"/>
    <property type="project" value="UniProtKB-SubCell"/>
</dbReference>
<comment type="similarity">
    <text evidence="2 11">Belongs to the mitochondrial carrier (TC 2.A.29) family.</text>
</comment>
<dbReference type="SUPFAM" id="SSF103506">
    <property type="entry name" value="Mitochondrial carrier"/>
    <property type="match status" value="1"/>
</dbReference>
<organism evidence="12 13">
    <name type="scientific">Desmophyllum pertusum</name>
    <dbReference type="NCBI Taxonomy" id="174260"/>
    <lineage>
        <taxon>Eukaryota</taxon>
        <taxon>Metazoa</taxon>
        <taxon>Cnidaria</taxon>
        <taxon>Anthozoa</taxon>
        <taxon>Hexacorallia</taxon>
        <taxon>Scleractinia</taxon>
        <taxon>Caryophylliina</taxon>
        <taxon>Caryophylliidae</taxon>
        <taxon>Desmophyllum</taxon>
    </lineage>
</organism>
<evidence type="ECO:0000256" key="9">
    <source>
        <dbReference type="ARBA" id="ARBA00023136"/>
    </source>
</evidence>
<keyword evidence="4 10" id="KW-0812">Transmembrane</keyword>
<dbReference type="PROSITE" id="PS50920">
    <property type="entry name" value="SOLCAR"/>
    <property type="match status" value="1"/>
</dbReference>
<evidence type="ECO:0000256" key="6">
    <source>
        <dbReference type="ARBA" id="ARBA00022792"/>
    </source>
</evidence>
<dbReference type="Pfam" id="PF00153">
    <property type="entry name" value="Mito_carr"/>
    <property type="match status" value="1"/>
</dbReference>
<evidence type="ECO:0000256" key="4">
    <source>
        <dbReference type="ARBA" id="ARBA00022692"/>
    </source>
</evidence>
<dbReference type="PANTHER" id="PTHR45829">
    <property type="entry name" value="MITOCHONDRIAL CARRIER PROTEIN RIM2"/>
    <property type="match status" value="1"/>
</dbReference>
<reference evidence="12" key="1">
    <citation type="submission" date="2023-01" db="EMBL/GenBank/DDBJ databases">
        <title>Genome assembly of the deep-sea coral Lophelia pertusa.</title>
        <authorList>
            <person name="Herrera S."/>
            <person name="Cordes E."/>
        </authorList>
    </citation>
    <scope>NUCLEOTIDE SEQUENCE</scope>
    <source>
        <strain evidence="12">USNM1676648</strain>
        <tissue evidence="12">Polyp</tissue>
    </source>
</reference>
<evidence type="ECO:0000256" key="8">
    <source>
        <dbReference type="ARBA" id="ARBA00023128"/>
    </source>
</evidence>
<dbReference type="EMBL" id="MU825895">
    <property type="protein sequence ID" value="KAJ7383780.1"/>
    <property type="molecule type" value="Genomic_DNA"/>
</dbReference>
<keyword evidence="13" id="KW-1185">Reference proteome</keyword>
<keyword evidence="9 10" id="KW-0472">Membrane</keyword>
<name>A0A9W9ZLV7_9CNID</name>
<evidence type="ECO:0000256" key="3">
    <source>
        <dbReference type="ARBA" id="ARBA00022448"/>
    </source>
</evidence>
<comment type="caution">
    <text evidence="12">The sequence shown here is derived from an EMBL/GenBank/DDBJ whole genome shotgun (WGS) entry which is preliminary data.</text>
</comment>
<gene>
    <name evidence="12" type="ORF">OS493_026314</name>
</gene>
<feature type="repeat" description="Solcar" evidence="10">
    <location>
        <begin position="18"/>
        <end position="89"/>
    </location>
</feature>
<protein>
    <recommendedName>
        <fullName evidence="14">Mitochondrial carrier protein</fullName>
    </recommendedName>
</protein>
<dbReference type="PANTHER" id="PTHR45829:SF4">
    <property type="entry name" value="MITOCHONDRIAL CARRIER PROTEIN RIM2"/>
    <property type="match status" value="1"/>
</dbReference>
<dbReference type="InterPro" id="IPR049562">
    <property type="entry name" value="SLC25A33/36-like"/>
</dbReference>
<evidence type="ECO:0000256" key="11">
    <source>
        <dbReference type="RuleBase" id="RU000488"/>
    </source>
</evidence>
<keyword evidence="8" id="KW-0496">Mitochondrion</keyword>
<dbReference type="Gene3D" id="1.50.40.10">
    <property type="entry name" value="Mitochondrial carrier domain"/>
    <property type="match status" value="1"/>
</dbReference>
<comment type="subcellular location">
    <subcellularLocation>
        <location evidence="1">Mitochondrion inner membrane</location>
        <topology evidence="1">Multi-pass membrane protein</topology>
    </subcellularLocation>
</comment>
<evidence type="ECO:0000256" key="7">
    <source>
        <dbReference type="ARBA" id="ARBA00022989"/>
    </source>
</evidence>
<evidence type="ECO:0000256" key="2">
    <source>
        <dbReference type="ARBA" id="ARBA00006375"/>
    </source>
</evidence>
<dbReference type="OrthoDB" id="269120at2759"/>
<dbReference type="AlphaFoldDB" id="A0A9W9ZLV7"/>